<comment type="function">
    <text evidence="10">Required for transformation and DNA binding.</text>
</comment>
<dbReference type="RefSeq" id="WP_209403040.1">
    <property type="nucleotide sequence ID" value="NZ_JAGIYQ010000002.1"/>
</dbReference>
<feature type="transmembrane region" description="Helical" evidence="10">
    <location>
        <begin position="6"/>
        <end position="26"/>
    </location>
</feature>
<evidence type="ECO:0000313" key="13">
    <source>
        <dbReference type="Proteomes" id="UP000682134"/>
    </source>
</evidence>
<evidence type="ECO:0000256" key="11">
    <source>
        <dbReference type="PIRSR" id="PIRSR029928-50"/>
    </source>
</evidence>
<name>A0A940NHP2_9BACI</name>
<keyword evidence="4 11" id="KW-0488">Methylation</keyword>
<dbReference type="Pfam" id="PF07963">
    <property type="entry name" value="N_methyl"/>
    <property type="match status" value="1"/>
</dbReference>
<evidence type="ECO:0000256" key="7">
    <source>
        <dbReference type="ARBA" id="ARBA00023136"/>
    </source>
</evidence>
<keyword evidence="10" id="KW-0813">Transport</keyword>
<comment type="caution">
    <text evidence="12">The sequence shown here is derived from an EMBL/GenBank/DDBJ whole genome shotgun (WGS) entry which is preliminary data.</text>
</comment>
<dbReference type="GO" id="GO:0015628">
    <property type="term" value="P:protein secretion by the type II secretion system"/>
    <property type="evidence" value="ECO:0007669"/>
    <property type="project" value="InterPro"/>
</dbReference>
<dbReference type="PROSITE" id="PS00409">
    <property type="entry name" value="PROKAR_NTER_METHYL"/>
    <property type="match status" value="1"/>
</dbReference>
<keyword evidence="6 10" id="KW-1133">Transmembrane helix</keyword>
<dbReference type="Gene3D" id="3.30.700.10">
    <property type="entry name" value="Glycoprotein, Type 4 Pilin"/>
    <property type="match status" value="1"/>
</dbReference>
<feature type="chain" id="PRO_5039776978" description="ComG operon protein 3" evidence="11">
    <location>
        <begin position="6"/>
        <end position="98"/>
    </location>
</feature>
<evidence type="ECO:0000256" key="4">
    <source>
        <dbReference type="ARBA" id="ARBA00022481"/>
    </source>
</evidence>
<dbReference type="AlphaFoldDB" id="A0A940NHP2"/>
<keyword evidence="8 10" id="KW-0178">Competence</keyword>
<dbReference type="InterPro" id="IPR045584">
    <property type="entry name" value="Pilin-like"/>
</dbReference>
<protein>
    <recommendedName>
        <fullName evidence="10">ComG operon protein 3</fullName>
    </recommendedName>
</protein>
<keyword evidence="7 10" id="KW-0472">Membrane</keyword>
<keyword evidence="13" id="KW-1185">Reference proteome</keyword>
<evidence type="ECO:0000256" key="5">
    <source>
        <dbReference type="ARBA" id="ARBA00022692"/>
    </source>
</evidence>
<comment type="similarity">
    <text evidence="9 10">Belongs to the ComGC family.</text>
</comment>
<keyword evidence="5 10" id="KW-0812">Transmembrane</keyword>
<dbReference type="GO" id="GO:0009986">
    <property type="term" value="C:cell surface"/>
    <property type="evidence" value="ECO:0007669"/>
    <property type="project" value="UniProtKB-SubCell"/>
</dbReference>
<evidence type="ECO:0000256" key="2">
    <source>
        <dbReference type="ARBA" id="ARBA00004241"/>
    </source>
</evidence>
<dbReference type="Proteomes" id="UP000682134">
    <property type="component" value="Unassembled WGS sequence"/>
</dbReference>
<dbReference type="InterPro" id="IPR012902">
    <property type="entry name" value="N_methyl_site"/>
</dbReference>
<dbReference type="GO" id="GO:0030420">
    <property type="term" value="P:establishment of competence for transformation"/>
    <property type="evidence" value="ECO:0007669"/>
    <property type="project" value="UniProtKB-UniRule"/>
</dbReference>
<reference evidence="12" key="1">
    <citation type="submission" date="2021-04" db="EMBL/GenBank/DDBJ databases">
        <title>Genome seq and assembly of Bacillus sp.</title>
        <authorList>
            <person name="Chhetri G."/>
        </authorList>
    </citation>
    <scope>NUCLEOTIDE SEQUENCE</scope>
    <source>
        <strain evidence="12">RG28</strain>
    </source>
</reference>
<dbReference type="NCBIfam" id="TIGR02532">
    <property type="entry name" value="IV_pilin_GFxxxE"/>
    <property type="match status" value="1"/>
</dbReference>
<evidence type="ECO:0000256" key="3">
    <source>
        <dbReference type="ARBA" id="ARBA00022475"/>
    </source>
</evidence>
<comment type="subunit">
    <text evidence="10">Homodimer.</text>
</comment>
<evidence type="ECO:0000256" key="6">
    <source>
        <dbReference type="ARBA" id="ARBA00022989"/>
    </source>
</evidence>
<dbReference type="GO" id="GO:0015627">
    <property type="term" value="C:type II protein secretion system complex"/>
    <property type="evidence" value="ECO:0007669"/>
    <property type="project" value="InterPro"/>
</dbReference>
<dbReference type="PIRSF" id="PIRSF029928">
    <property type="entry name" value="Late_competence_ComGC"/>
    <property type="match status" value="1"/>
</dbReference>
<dbReference type="GO" id="GO:0005886">
    <property type="term" value="C:plasma membrane"/>
    <property type="evidence" value="ECO:0007669"/>
    <property type="project" value="UniProtKB-SubCell"/>
</dbReference>
<dbReference type="InterPro" id="IPR016940">
    <property type="entry name" value="ComGC"/>
</dbReference>
<evidence type="ECO:0000256" key="9">
    <source>
        <dbReference type="ARBA" id="ARBA00043982"/>
    </source>
</evidence>
<accession>A0A940NHP2</accession>
<dbReference type="NCBIfam" id="NF040999">
    <property type="entry name" value="pilin_ComGC"/>
    <property type="match status" value="1"/>
</dbReference>
<keyword evidence="3 10" id="KW-1003">Cell membrane</keyword>
<gene>
    <name evidence="12" type="ORF">J5Y03_04740</name>
</gene>
<dbReference type="PRINTS" id="PR00813">
    <property type="entry name" value="BCTERIALGSPG"/>
</dbReference>
<dbReference type="SUPFAM" id="SSF54523">
    <property type="entry name" value="Pili subunits"/>
    <property type="match status" value="1"/>
</dbReference>
<dbReference type="InterPro" id="IPR000983">
    <property type="entry name" value="Bac_GSPG_pilin"/>
</dbReference>
<evidence type="ECO:0000313" key="12">
    <source>
        <dbReference type="EMBL" id="MBP0724495.1"/>
    </source>
</evidence>
<comment type="subcellular location">
    <subcellularLocation>
        <location evidence="1">Cell membrane</location>
        <topology evidence="1">Single-pass membrane protein</topology>
    </subcellularLocation>
    <subcellularLocation>
        <location evidence="2">Cell surface</location>
    </subcellularLocation>
</comment>
<evidence type="ECO:0000256" key="10">
    <source>
        <dbReference type="PIRNR" id="PIRNR029928"/>
    </source>
</evidence>
<dbReference type="EMBL" id="JAGIYQ010000002">
    <property type="protein sequence ID" value="MBP0724495.1"/>
    <property type="molecule type" value="Genomic_DNA"/>
</dbReference>
<sequence length="98" mass="10995">MNEKGFTLIEMLIVLLIISILLLITIPNIGKHESTIQDKGCQALQKMVQSQVESYKLDKDTTPSTLEDLKKDGYITTYTCQNKKELGYDKTTGTVTLP</sequence>
<proteinExistence type="inferred from homology"/>
<organism evidence="12 13">
    <name type="scientific">Gottfriedia endophytica</name>
    <dbReference type="NCBI Taxonomy" id="2820819"/>
    <lineage>
        <taxon>Bacteria</taxon>
        <taxon>Bacillati</taxon>
        <taxon>Bacillota</taxon>
        <taxon>Bacilli</taxon>
        <taxon>Bacillales</taxon>
        <taxon>Bacillaceae</taxon>
        <taxon>Gottfriedia</taxon>
    </lineage>
</organism>
<feature type="modified residue" description="N-methylphenylalanine" evidence="11">
    <location>
        <position position="6"/>
    </location>
</feature>
<feature type="propeptide" id="PRO_5039776977" evidence="11">
    <location>
        <begin position="1"/>
        <end position="5"/>
    </location>
</feature>
<evidence type="ECO:0000256" key="8">
    <source>
        <dbReference type="ARBA" id="ARBA00023287"/>
    </source>
</evidence>
<evidence type="ECO:0000256" key="1">
    <source>
        <dbReference type="ARBA" id="ARBA00004162"/>
    </source>
</evidence>